<name>A0A6N6JF29_9RHOB</name>
<reference evidence="2 3" key="1">
    <citation type="submission" date="2019-12" db="EMBL/GenBank/DDBJ databases">
        <title>Litoreibacter badius sp. nov., a novel bacteriochlorophyll a-containing bacterium in the genus Litoreibacter.</title>
        <authorList>
            <person name="Kanamuro M."/>
            <person name="Takabe Y."/>
            <person name="Mori K."/>
            <person name="Takaichi S."/>
            <person name="Hanada S."/>
        </authorList>
    </citation>
    <scope>NUCLEOTIDE SEQUENCE [LARGE SCALE GENOMIC DNA]</scope>
    <source>
        <strain evidence="2 3">K6</strain>
    </source>
</reference>
<sequence length="100" mass="11381">MMRFAVGDHVRVLALGKKGHVRIPHYIRHQTGRVVNYCGTYLNPEDLAIGKTGGKAVDLYRVAFAQTTLWPDADHALHDRLIIEIYDHWLAPIEDTRHAP</sequence>
<evidence type="ECO:0000313" key="3">
    <source>
        <dbReference type="Proteomes" id="UP000436822"/>
    </source>
</evidence>
<dbReference type="SUPFAM" id="SSF50090">
    <property type="entry name" value="Electron transport accessory proteins"/>
    <property type="match status" value="1"/>
</dbReference>
<evidence type="ECO:0000313" key="2">
    <source>
        <dbReference type="EMBL" id="GFE63898.1"/>
    </source>
</evidence>
<keyword evidence="3" id="KW-1185">Reference proteome</keyword>
<dbReference type="EMBL" id="BLJE01000001">
    <property type="protein sequence ID" value="GFE63898.1"/>
    <property type="molecule type" value="Genomic_DNA"/>
</dbReference>
<gene>
    <name evidence="2" type="ORF">KIN_09720</name>
</gene>
<protein>
    <recommendedName>
        <fullName evidence="1">Nitrile hydratase beta subunit domain-containing protein</fullName>
    </recommendedName>
</protein>
<comment type="caution">
    <text evidence="2">The sequence shown here is derived from an EMBL/GenBank/DDBJ whole genome shotgun (WGS) entry which is preliminary data.</text>
</comment>
<proteinExistence type="predicted"/>
<dbReference type="AlphaFoldDB" id="A0A6N6JF29"/>
<dbReference type="InterPro" id="IPR008990">
    <property type="entry name" value="Elect_transpt_acc-like_dom_sf"/>
</dbReference>
<evidence type="ECO:0000259" key="1">
    <source>
        <dbReference type="Pfam" id="PF02211"/>
    </source>
</evidence>
<feature type="domain" description="Nitrile hydratase beta subunit" evidence="1">
    <location>
        <begin position="3"/>
        <end position="91"/>
    </location>
</feature>
<dbReference type="OrthoDB" id="3478924at2"/>
<dbReference type="InterPro" id="IPR024690">
    <property type="entry name" value="CN_hydtase_beta_dom_C"/>
</dbReference>
<dbReference type="Gene3D" id="2.30.30.50">
    <property type="match status" value="1"/>
</dbReference>
<organism evidence="2 3">
    <name type="scientific">Litoreibacter roseus</name>
    <dbReference type="NCBI Taxonomy" id="2601869"/>
    <lineage>
        <taxon>Bacteria</taxon>
        <taxon>Pseudomonadati</taxon>
        <taxon>Pseudomonadota</taxon>
        <taxon>Alphaproteobacteria</taxon>
        <taxon>Rhodobacterales</taxon>
        <taxon>Roseobacteraceae</taxon>
        <taxon>Litoreibacter</taxon>
    </lineage>
</organism>
<dbReference type="Proteomes" id="UP000436822">
    <property type="component" value="Unassembled WGS sequence"/>
</dbReference>
<dbReference type="RefSeq" id="WP_159804786.1">
    <property type="nucleotide sequence ID" value="NZ_BLJE01000001.1"/>
</dbReference>
<accession>A0A6N6JF29</accession>
<dbReference type="Pfam" id="PF02211">
    <property type="entry name" value="NHase_beta_C"/>
    <property type="match status" value="1"/>
</dbReference>